<evidence type="ECO:0000256" key="1">
    <source>
        <dbReference type="ARBA" id="ARBA00001936"/>
    </source>
</evidence>
<keyword evidence="7" id="KW-0464">Manganese</keyword>
<dbReference type="SUPFAM" id="SSF103365">
    <property type="entry name" value="Hypothetical protein PH1602"/>
    <property type="match status" value="1"/>
</dbReference>
<protein>
    <recommendedName>
        <fullName evidence="2">3'-phosphate/5'-hydroxy nucleic acid ligase</fullName>
        <ecNumber evidence="2">6.5.1.8</ecNumber>
    </recommendedName>
</protein>
<dbReference type="InterPro" id="IPR001233">
    <property type="entry name" value="RtcB"/>
</dbReference>
<dbReference type="GO" id="GO:0170057">
    <property type="term" value="F:RNA ligase (GTP) activity"/>
    <property type="evidence" value="ECO:0007669"/>
    <property type="project" value="UniProtKB-EC"/>
</dbReference>
<keyword evidence="6" id="KW-0342">GTP-binding</keyword>
<gene>
    <name evidence="9" type="ORF">LCGC14_0641420</name>
</gene>
<evidence type="ECO:0000256" key="3">
    <source>
        <dbReference type="ARBA" id="ARBA00022598"/>
    </source>
</evidence>
<dbReference type="GO" id="GO:0042245">
    <property type="term" value="P:RNA repair"/>
    <property type="evidence" value="ECO:0007669"/>
    <property type="project" value="TreeGrafter"/>
</dbReference>
<dbReference type="GO" id="GO:0006281">
    <property type="term" value="P:DNA repair"/>
    <property type="evidence" value="ECO:0007669"/>
    <property type="project" value="TreeGrafter"/>
</dbReference>
<dbReference type="PANTHER" id="PTHR43749">
    <property type="entry name" value="RNA-SPLICING LIGASE RTCB"/>
    <property type="match status" value="1"/>
</dbReference>
<dbReference type="InterPro" id="IPR052915">
    <property type="entry name" value="RtcB-like"/>
</dbReference>
<dbReference type="InterPro" id="IPR036025">
    <property type="entry name" value="RtcB-like_sf"/>
</dbReference>
<keyword evidence="5" id="KW-0547">Nucleotide-binding</keyword>
<organism evidence="9">
    <name type="scientific">marine sediment metagenome</name>
    <dbReference type="NCBI Taxonomy" id="412755"/>
    <lineage>
        <taxon>unclassified sequences</taxon>
        <taxon>metagenomes</taxon>
        <taxon>ecological metagenomes</taxon>
    </lineage>
</organism>
<keyword evidence="4" id="KW-0479">Metal-binding</keyword>
<proteinExistence type="predicted"/>
<dbReference type="AlphaFoldDB" id="A0A0F9RIG5"/>
<comment type="cofactor">
    <cofactor evidence="1">
        <name>Mn(2+)</name>
        <dbReference type="ChEBI" id="CHEBI:29035"/>
    </cofactor>
</comment>
<evidence type="ECO:0000256" key="7">
    <source>
        <dbReference type="ARBA" id="ARBA00023211"/>
    </source>
</evidence>
<dbReference type="Gene3D" id="3.90.1860.10">
    <property type="entry name" value="tRNA-splicing ligase RtcB"/>
    <property type="match status" value="1"/>
</dbReference>
<comment type="caution">
    <text evidence="9">The sequence shown here is derived from an EMBL/GenBank/DDBJ whole genome shotgun (WGS) entry which is preliminary data.</text>
</comment>
<keyword evidence="3" id="KW-0436">Ligase</keyword>
<dbReference type="EMBL" id="LAZR01001162">
    <property type="protein sequence ID" value="KKN49577.1"/>
    <property type="molecule type" value="Genomic_DNA"/>
</dbReference>
<accession>A0A0F9RIG5</accession>
<sequence>MENVISTEKLPIKLWLNDIEDGALEQAKNLANLPYIYKHIAIMPDSHQGYGMPIGGVMATQGVIVPNAVGVDIGCGMCAVKTSLTEIDTETLKKIMGEIRKVIPVGFNKHKEKQDDLVMPRYDKLDDMPIVRTEYGNALKSIGTLGGGNHFIEIQKGSDGFIWIMIHSGSRNLGFKVAAHYNKSAIRLNEKWHSKVPKKWELAFLPIETKEGLTYLREMQYAVDFALANRKLMMDRVLDIFCKEYSSRWSFAPMINIAHNYASLEHHFGKDVWIHRKGATLAREGTVGIIPGSQGTNSYIVEGRGNFDSFKSCSHGAGRKMGRKDAQRRLNLDEEVKNLNDKGIIHSIRSVRDLDEAPGSYKDIDVVMKNQEDLVDISVELRPLAVIKG</sequence>
<evidence type="ECO:0000256" key="6">
    <source>
        <dbReference type="ARBA" id="ARBA00023134"/>
    </source>
</evidence>
<evidence type="ECO:0000256" key="4">
    <source>
        <dbReference type="ARBA" id="ARBA00022723"/>
    </source>
</evidence>
<reference evidence="9" key="1">
    <citation type="journal article" date="2015" name="Nature">
        <title>Complex archaea that bridge the gap between prokaryotes and eukaryotes.</title>
        <authorList>
            <person name="Spang A."/>
            <person name="Saw J.H."/>
            <person name="Jorgensen S.L."/>
            <person name="Zaremba-Niedzwiedzka K."/>
            <person name="Martijn J."/>
            <person name="Lind A.E."/>
            <person name="van Eijk R."/>
            <person name="Schleper C."/>
            <person name="Guy L."/>
            <person name="Ettema T.J."/>
        </authorList>
    </citation>
    <scope>NUCLEOTIDE SEQUENCE</scope>
</reference>
<dbReference type="GO" id="GO:0003909">
    <property type="term" value="F:DNA ligase activity"/>
    <property type="evidence" value="ECO:0007669"/>
    <property type="project" value="TreeGrafter"/>
</dbReference>
<dbReference type="GO" id="GO:0006396">
    <property type="term" value="P:RNA processing"/>
    <property type="evidence" value="ECO:0007669"/>
    <property type="project" value="InterPro"/>
</dbReference>
<name>A0A0F9RIG5_9ZZZZ</name>
<evidence type="ECO:0000313" key="9">
    <source>
        <dbReference type="EMBL" id="KKN49577.1"/>
    </source>
</evidence>
<evidence type="ECO:0000256" key="8">
    <source>
        <dbReference type="ARBA" id="ARBA00047746"/>
    </source>
</evidence>
<dbReference type="Pfam" id="PF01139">
    <property type="entry name" value="RtcB"/>
    <property type="match status" value="1"/>
</dbReference>
<evidence type="ECO:0000256" key="5">
    <source>
        <dbReference type="ARBA" id="ARBA00022741"/>
    </source>
</evidence>
<dbReference type="GO" id="GO:0005525">
    <property type="term" value="F:GTP binding"/>
    <property type="evidence" value="ECO:0007669"/>
    <property type="project" value="UniProtKB-KW"/>
</dbReference>
<dbReference type="EC" id="6.5.1.8" evidence="2"/>
<comment type="catalytic activity">
    <reaction evidence="8">
        <text>a 3'-end 3'-phospho-ribonucleotide-RNA + a 5'-end dephospho-ribonucleoside-RNA + GTP = a ribonucleotidyl-ribonucleotide-RNA + GMP + diphosphate</text>
        <dbReference type="Rhea" id="RHEA:68076"/>
        <dbReference type="Rhea" id="RHEA-COMP:10463"/>
        <dbReference type="Rhea" id="RHEA-COMP:13936"/>
        <dbReference type="Rhea" id="RHEA-COMP:17355"/>
        <dbReference type="ChEBI" id="CHEBI:33019"/>
        <dbReference type="ChEBI" id="CHEBI:37565"/>
        <dbReference type="ChEBI" id="CHEBI:58115"/>
        <dbReference type="ChEBI" id="CHEBI:83062"/>
        <dbReference type="ChEBI" id="CHEBI:138284"/>
        <dbReference type="ChEBI" id="CHEBI:173118"/>
        <dbReference type="EC" id="6.5.1.8"/>
    </reaction>
</comment>
<dbReference type="GO" id="GO:0030145">
    <property type="term" value="F:manganese ion binding"/>
    <property type="evidence" value="ECO:0007669"/>
    <property type="project" value="TreeGrafter"/>
</dbReference>
<dbReference type="PANTHER" id="PTHR43749:SF2">
    <property type="entry name" value="RNA-SPLICING LIGASE RTCB"/>
    <property type="match status" value="1"/>
</dbReference>
<evidence type="ECO:0000256" key="2">
    <source>
        <dbReference type="ARBA" id="ARBA00012726"/>
    </source>
</evidence>